<comment type="caution">
    <text evidence="1">The sequence shown here is derived from an EMBL/GenBank/DDBJ whole genome shotgun (WGS) entry which is preliminary data.</text>
</comment>
<organism evidence="1 2">
    <name type="scientific">Pseudooceanicola albus</name>
    <dbReference type="NCBI Taxonomy" id="2692189"/>
    <lineage>
        <taxon>Bacteria</taxon>
        <taxon>Pseudomonadati</taxon>
        <taxon>Pseudomonadota</taxon>
        <taxon>Alphaproteobacteria</taxon>
        <taxon>Rhodobacterales</taxon>
        <taxon>Paracoccaceae</taxon>
        <taxon>Pseudooceanicola</taxon>
    </lineage>
</organism>
<dbReference type="RefSeq" id="WP_160897010.1">
    <property type="nucleotide sequence ID" value="NZ_WUMU01000038.1"/>
</dbReference>
<sequence length="99" mass="9807">MQFLSPLAAFLTLAFLAPVASLLSLPAADSGLVLVLSPPWTDRAAAIARAGGFGASPLSSPVSTLAQAEDPGFGARLRAAGPFLILGGESVLSLCGVTG</sequence>
<accession>A0A6L7GA48</accession>
<keyword evidence="2" id="KW-1185">Reference proteome</keyword>
<evidence type="ECO:0000313" key="1">
    <source>
        <dbReference type="EMBL" id="MXN20891.1"/>
    </source>
</evidence>
<dbReference type="Proteomes" id="UP000477911">
    <property type="component" value="Unassembled WGS sequence"/>
</dbReference>
<name>A0A6L7GA48_9RHOB</name>
<dbReference type="EMBL" id="WUMU01000038">
    <property type="protein sequence ID" value="MXN20891.1"/>
    <property type="molecule type" value="Genomic_DNA"/>
</dbReference>
<dbReference type="AlphaFoldDB" id="A0A6L7GA48"/>
<proteinExistence type="predicted"/>
<protein>
    <submittedName>
        <fullName evidence="1">Uncharacterized protein</fullName>
    </submittedName>
</protein>
<evidence type="ECO:0000313" key="2">
    <source>
        <dbReference type="Proteomes" id="UP000477911"/>
    </source>
</evidence>
<gene>
    <name evidence="1" type="ORF">GR170_23940</name>
</gene>
<reference evidence="1 2" key="1">
    <citation type="submission" date="2019-12" db="EMBL/GenBank/DDBJ databases">
        <authorList>
            <person name="Li M."/>
        </authorList>
    </citation>
    <scope>NUCLEOTIDE SEQUENCE [LARGE SCALE GENOMIC DNA]</scope>
    <source>
        <strain evidence="1 2">GBMRC 2024</strain>
    </source>
</reference>